<gene>
    <name evidence="1" type="ORF">QAD02_016155</name>
</gene>
<dbReference type="EMBL" id="CM056742">
    <property type="protein sequence ID" value="KAJ8680368.1"/>
    <property type="molecule type" value="Genomic_DNA"/>
</dbReference>
<dbReference type="Proteomes" id="UP001239111">
    <property type="component" value="Chromosome 2"/>
</dbReference>
<comment type="caution">
    <text evidence="1">The sequence shown here is derived from an EMBL/GenBank/DDBJ whole genome shotgun (WGS) entry which is preliminary data.</text>
</comment>
<protein>
    <submittedName>
        <fullName evidence="1">Uncharacterized protein</fullName>
    </submittedName>
</protein>
<evidence type="ECO:0000313" key="1">
    <source>
        <dbReference type="EMBL" id="KAJ8680368.1"/>
    </source>
</evidence>
<reference evidence="1" key="1">
    <citation type="submission" date="2023-04" db="EMBL/GenBank/DDBJ databases">
        <title>A chromosome-level genome assembly of the parasitoid wasp Eretmocerus hayati.</title>
        <authorList>
            <person name="Zhong Y."/>
            <person name="Liu S."/>
            <person name="Liu Y."/>
        </authorList>
    </citation>
    <scope>NUCLEOTIDE SEQUENCE</scope>
    <source>
        <strain evidence="1">ZJU_SS_LIU_2023</strain>
    </source>
</reference>
<name>A0ACC2PB91_9HYME</name>
<proteinExistence type="predicted"/>
<keyword evidence="2" id="KW-1185">Reference proteome</keyword>
<organism evidence="1 2">
    <name type="scientific">Eretmocerus hayati</name>
    <dbReference type="NCBI Taxonomy" id="131215"/>
    <lineage>
        <taxon>Eukaryota</taxon>
        <taxon>Metazoa</taxon>
        <taxon>Ecdysozoa</taxon>
        <taxon>Arthropoda</taxon>
        <taxon>Hexapoda</taxon>
        <taxon>Insecta</taxon>
        <taxon>Pterygota</taxon>
        <taxon>Neoptera</taxon>
        <taxon>Endopterygota</taxon>
        <taxon>Hymenoptera</taxon>
        <taxon>Apocrita</taxon>
        <taxon>Proctotrupomorpha</taxon>
        <taxon>Chalcidoidea</taxon>
        <taxon>Aphelinidae</taxon>
        <taxon>Aphelininae</taxon>
        <taxon>Eretmocerus</taxon>
    </lineage>
</organism>
<sequence length="230" mass="26173">MHSNRRVKGPLKISERREQTSHFHSLIAVANFAPGIAILLTLAAVASAAPRQPIERRSRQDSITKQQLIQEHASEQSDQEQVTLEQTQNFPESVDTSESNYSQNQRQERQFRPQQGQQNLRAPTQIKQEQKQFAQPEIVVLKEVLNNNIGLDGYRYSYELSDGQKREETAEVVANPRAATDKNGDEPAVFLRVRGSYSYFNPYDGKTYTVNYIADENGFQPQGEHIPSLQ</sequence>
<evidence type="ECO:0000313" key="2">
    <source>
        <dbReference type="Proteomes" id="UP001239111"/>
    </source>
</evidence>
<accession>A0ACC2PB91</accession>